<accession>A0A453FLE5</accession>
<sequence length="67" mass="6681">ASSSSTADSFDAGQYAFFGKEPRDGLELGCLEADGGHGNGGGFSGPEDGGLYRLSSVGEEVLIPGPS</sequence>
<evidence type="ECO:0000256" key="1">
    <source>
        <dbReference type="SAM" id="MobiDB-lite"/>
    </source>
</evidence>
<keyword evidence="3" id="KW-1185">Reference proteome</keyword>
<protein>
    <submittedName>
        <fullName evidence="2">Uncharacterized protein</fullName>
    </submittedName>
</protein>
<dbReference type="Proteomes" id="UP000015105">
    <property type="component" value="Chromosome 3D"/>
</dbReference>
<dbReference type="EnsemblPlants" id="AET3Gv20714400.3">
    <property type="protein sequence ID" value="AET3Gv20714400.3"/>
    <property type="gene ID" value="AET3Gv20714400"/>
</dbReference>
<reference evidence="2" key="4">
    <citation type="submission" date="2019-03" db="UniProtKB">
        <authorList>
            <consortium name="EnsemblPlants"/>
        </authorList>
    </citation>
    <scope>IDENTIFICATION</scope>
</reference>
<feature type="compositionally biased region" description="Gly residues" evidence="1">
    <location>
        <begin position="36"/>
        <end position="48"/>
    </location>
</feature>
<organism evidence="2 3">
    <name type="scientific">Aegilops tauschii subsp. strangulata</name>
    <name type="common">Goatgrass</name>
    <dbReference type="NCBI Taxonomy" id="200361"/>
    <lineage>
        <taxon>Eukaryota</taxon>
        <taxon>Viridiplantae</taxon>
        <taxon>Streptophyta</taxon>
        <taxon>Embryophyta</taxon>
        <taxon>Tracheophyta</taxon>
        <taxon>Spermatophyta</taxon>
        <taxon>Magnoliopsida</taxon>
        <taxon>Liliopsida</taxon>
        <taxon>Poales</taxon>
        <taxon>Poaceae</taxon>
        <taxon>BOP clade</taxon>
        <taxon>Pooideae</taxon>
        <taxon>Triticodae</taxon>
        <taxon>Triticeae</taxon>
        <taxon>Triticinae</taxon>
        <taxon>Aegilops</taxon>
    </lineage>
</organism>
<reference evidence="2" key="3">
    <citation type="journal article" date="2017" name="Nature">
        <title>Genome sequence of the progenitor of the wheat D genome Aegilops tauschii.</title>
        <authorList>
            <person name="Luo M.C."/>
            <person name="Gu Y.Q."/>
            <person name="Puiu D."/>
            <person name="Wang H."/>
            <person name="Twardziok S.O."/>
            <person name="Deal K.R."/>
            <person name="Huo N."/>
            <person name="Zhu T."/>
            <person name="Wang L."/>
            <person name="Wang Y."/>
            <person name="McGuire P.E."/>
            <person name="Liu S."/>
            <person name="Long H."/>
            <person name="Ramasamy R.K."/>
            <person name="Rodriguez J.C."/>
            <person name="Van S.L."/>
            <person name="Yuan L."/>
            <person name="Wang Z."/>
            <person name="Xia Z."/>
            <person name="Xiao L."/>
            <person name="Anderson O.D."/>
            <person name="Ouyang S."/>
            <person name="Liang Y."/>
            <person name="Zimin A.V."/>
            <person name="Pertea G."/>
            <person name="Qi P."/>
            <person name="Bennetzen J.L."/>
            <person name="Dai X."/>
            <person name="Dawson M.W."/>
            <person name="Muller H.G."/>
            <person name="Kugler K."/>
            <person name="Rivarola-Duarte L."/>
            <person name="Spannagl M."/>
            <person name="Mayer K.F.X."/>
            <person name="Lu F.H."/>
            <person name="Bevan M.W."/>
            <person name="Leroy P."/>
            <person name="Li P."/>
            <person name="You F.M."/>
            <person name="Sun Q."/>
            <person name="Liu Z."/>
            <person name="Lyons E."/>
            <person name="Wicker T."/>
            <person name="Salzberg S.L."/>
            <person name="Devos K.M."/>
            <person name="Dvorak J."/>
        </authorList>
    </citation>
    <scope>NUCLEOTIDE SEQUENCE [LARGE SCALE GENOMIC DNA]</scope>
    <source>
        <strain evidence="2">cv. AL8/78</strain>
    </source>
</reference>
<name>A0A453FLE5_AEGTS</name>
<reference evidence="3" key="2">
    <citation type="journal article" date="2017" name="Nat. Plants">
        <title>The Aegilops tauschii genome reveals multiple impacts of transposons.</title>
        <authorList>
            <person name="Zhao G."/>
            <person name="Zou C."/>
            <person name="Li K."/>
            <person name="Wang K."/>
            <person name="Li T."/>
            <person name="Gao L."/>
            <person name="Zhang X."/>
            <person name="Wang H."/>
            <person name="Yang Z."/>
            <person name="Liu X."/>
            <person name="Jiang W."/>
            <person name="Mao L."/>
            <person name="Kong X."/>
            <person name="Jiao Y."/>
            <person name="Jia J."/>
        </authorList>
    </citation>
    <scope>NUCLEOTIDE SEQUENCE [LARGE SCALE GENOMIC DNA]</scope>
    <source>
        <strain evidence="3">cv. AL8/78</strain>
    </source>
</reference>
<dbReference type="Gramene" id="AET3Gv20714400.3">
    <property type="protein sequence ID" value="AET3Gv20714400.3"/>
    <property type="gene ID" value="AET3Gv20714400"/>
</dbReference>
<evidence type="ECO:0000313" key="2">
    <source>
        <dbReference type="EnsemblPlants" id="AET3Gv20714400.3"/>
    </source>
</evidence>
<dbReference type="AlphaFoldDB" id="A0A453FLE5"/>
<feature type="region of interest" description="Disordered" evidence="1">
    <location>
        <begin position="31"/>
        <end position="50"/>
    </location>
</feature>
<reference evidence="2" key="5">
    <citation type="journal article" date="2021" name="G3 (Bethesda)">
        <title>Aegilops tauschii genome assembly Aet v5.0 features greater sequence contiguity and improved annotation.</title>
        <authorList>
            <person name="Wang L."/>
            <person name="Zhu T."/>
            <person name="Rodriguez J.C."/>
            <person name="Deal K.R."/>
            <person name="Dubcovsky J."/>
            <person name="McGuire P.E."/>
            <person name="Lux T."/>
            <person name="Spannagl M."/>
            <person name="Mayer K.F.X."/>
            <person name="Baldrich P."/>
            <person name="Meyers B.C."/>
            <person name="Huo N."/>
            <person name="Gu Y.Q."/>
            <person name="Zhou H."/>
            <person name="Devos K.M."/>
            <person name="Bennetzen J.L."/>
            <person name="Unver T."/>
            <person name="Budak H."/>
            <person name="Gulick P.J."/>
            <person name="Galiba G."/>
            <person name="Kalapos B."/>
            <person name="Nelson D.R."/>
            <person name="Li P."/>
            <person name="You F.M."/>
            <person name="Luo M.C."/>
            <person name="Dvorak J."/>
        </authorList>
    </citation>
    <scope>NUCLEOTIDE SEQUENCE [LARGE SCALE GENOMIC DNA]</scope>
    <source>
        <strain evidence="2">cv. AL8/78</strain>
    </source>
</reference>
<reference evidence="3" key="1">
    <citation type="journal article" date="2014" name="Science">
        <title>Ancient hybridizations among the ancestral genomes of bread wheat.</title>
        <authorList>
            <consortium name="International Wheat Genome Sequencing Consortium,"/>
            <person name="Marcussen T."/>
            <person name="Sandve S.R."/>
            <person name="Heier L."/>
            <person name="Spannagl M."/>
            <person name="Pfeifer M."/>
            <person name="Jakobsen K.S."/>
            <person name="Wulff B.B."/>
            <person name="Steuernagel B."/>
            <person name="Mayer K.F."/>
            <person name="Olsen O.A."/>
        </authorList>
    </citation>
    <scope>NUCLEOTIDE SEQUENCE [LARGE SCALE GENOMIC DNA]</scope>
    <source>
        <strain evidence="3">cv. AL8/78</strain>
    </source>
</reference>
<evidence type="ECO:0000313" key="3">
    <source>
        <dbReference type="Proteomes" id="UP000015105"/>
    </source>
</evidence>
<proteinExistence type="predicted"/>